<keyword evidence="5" id="KW-1003">Cell membrane</keyword>
<feature type="transmembrane region" description="Helical" evidence="5">
    <location>
        <begin position="48"/>
        <end position="73"/>
    </location>
</feature>
<feature type="transmembrane region" description="Helical" evidence="5">
    <location>
        <begin position="208"/>
        <end position="225"/>
    </location>
</feature>
<comment type="subcellular location">
    <subcellularLocation>
        <location evidence="5">Cell membrane</location>
        <topology evidence="5">Multi-pass membrane protein</topology>
    </subcellularLocation>
    <subcellularLocation>
        <location evidence="1">Membrane</location>
        <topology evidence="1">Multi-pass membrane protein</topology>
    </subcellularLocation>
</comment>
<keyword evidence="8" id="KW-1185">Reference proteome</keyword>
<keyword evidence="2 5" id="KW-0812">Transmembrane</keyword>
<name>A0A7X2H6U5_9BACL</name>
<keyword evidence="3 5" id="KW-1133">Transmembrane helix</keyword>
<evidence type="ECO:0000256" key="5">
    <source>
        <dbReference type="RuleBase" id="RU361157"/>
    </source>
</evidence>
<evidence type="ECO:0000259" key="6">
    <source>
        <dbReference type="PROSITE" id="PS51012"/>
    </source>
</evidence>
<feature type="transmembrane region" description="Helical" evidence="5">
    <location>
        <begin position="93"/>
        <end position="114"/>
    </location>
</feature>
<gene>
    <name evidence="7" type="ORF">GJB61_16715</name>
</gene>
<feature type="transmembrane region" description="Helical" evidence="5">
    <location>
        <begin position="154"/>
        <end position="172"/>
    </location>
</feature>
<dbReference type="InterPro" id="IPR013525">
    <property type="entry name" value="ABC2_TM"/>
</dbReference>
<evidence type="ECO:0000256" key="1">
    <source>
        <dbReference type="ARBA" id="ARBA00004141"/>
    </source>
</evidence>
<dbReference type="PANTHER" id="PTHR43229:SF6">
    <property type="entry name" value="ABC-TYPE MULTIDRUG TRANSPORT SYSTEM, PERMEASE COMPONENT"/>
    <property type="match status" value="1"/>
</dbReference>
<dbReference type="PROSITE" id="PS51012">
    <property type="entry name" value="ABC_TM2"/>
    <property type="match status" value="1"/>
</dbReference>
<evidence type="ECO:0000256" key="2">
    <source>
        <dbReference type="ARBA" id="ARBA00022692"/>
    </source>
</evidence>
<proteinExistence type="inferred from homology"/>
<dbReference type="GO" id="GO:0140359">
    <property type="term" value="F:ABC-type transporter activity"/>
    <property type="evidence" value="ECO:0007669"/>
    <property type="project" value="InterPro"/>
</dbReference>
<dbReference type="Proteomes" id="UP000463051">
    <property type="component" value="Unassembled WGS sequence"/>
</dbReference>
<dbReference type="InterPro" id="IPR051784">
    <property type="entry name" value="Nod_factor_ABC_transporter"/>
</dbReference>
<evidence type="ECO:0000313" key="7">
    <source>
        <dbReference type="EMBL" id="MRN54629.1"/>
    </source>
</evidence>
<dbReference type="Pfam" id="PF01061">
    <property type="entry name" value="ABC2_membrane"/>
    <property type="match status" value="1"/>
</dbReference>
<dbReference type="EMBL" id="WJXB01000005">
    <property type="protein sequence ID" value="MRN54629.1"/>
    <property type="molecule type" value="Genomic_DNA"/>
</dbReference>
<evidence type="ECO:0000256" key="4">
    <source>
        <dbReference type="ARBA" id="ARBA00023136"/>
    </source>
</evidence>
<feature type="transmembrane region" description="Helical" evidence="5">
    <location>
        <begin position="178"/>
        <end position="201"/>
    </location>
</feature>
<dbReference type="AlphaFoldDB" id="A0A7X2H6U5"/>
<organism evidence="7 8">
    <name type="scientific">Paenibacillus monticola</name>
    <dbReference type="NCBI Taxonomy" id="2666075"/>
    <lineage>
        <taxon>Bacteria</taxon>
        <taxon>Bacillati</taxon>
        <taxon>Bacillota</taxon>
        <taxon>Bacilli</taxon>
        <taxon>Bacillales</taxon>
        <taxon>Paenibacillaceae</taxon>
        <taxon>Paenibacillus</taxon>
    </lineage>
</organism>
<evidence type="ECO:0000313" key="8">
    <source>
        <dbReference type="Proteomes" id="UP000463051"/>
    </source>
</evidence>
<reference evidence="7 8" key="1">
    <citation type="submission" date="2019-11" db="EMBL/GenBank/DDBJ databases">
        <title>Paenibacillus monticola sp. nov., a novel PGPR strain isolated from mountain sample in China.</title>
        <authorList>
            <person name="Zhao Q."/>
            <person name="Li H.-P."/>
            <person name="Zhang J.-L."/>
        </authorList>
    </citation>
    <scope>NUCLEOTIDE SEQUENCE [LARGE SCALE GENOMIC DNA]</scope>
    <source>
        <strain evidence="7 8">LC-T2</strain>
    </source>
</reference>
<dbReference type="GO" id="GO:0005886">
    <property type="term" value="C:plasma membrane"/>
    <property type="evidence" value="ECO:0007669"/>
    <property type="project" value="UniProtKB-SubCell"/>
</dbReference>
<evidence type="ECO:0000256" key="3">
    <source>
        <dbReference type="ARBA" id="ARBA00022989"/>
    </source>
</evidence>
<dbReference type="InterPro" id="IPR047817">
    <property type="entry name" value="ABC2_TM_bact-type"/>
</dbReference>
<feature type="transmembrane region" description="Helical" evidence="5">
    <location>
        <begin position="265"/>
        <end position="286"/>
    </location>
</feature>
<comment type="caution">
    <text evidence="7">The sequence shown here is derived from an EMBL/GenBank/DDBJ whole genome shotgun (WGS) entry which is preliminary data.</text>
</comment>
<sequence>MPLMRLSSCRGNFLNNETLSILTKKELSLVWQTAIATLVRNQRANRRAYPWTFTLGHIIDGAYLVLISFFSYVYLIQGDVDSQFAVYTGSNDYLTYVIIGGLLNIFSISMMMNISRALITEWREGTLEALLLSPSNRSGYFVGNAIQQLYRSGLELLVVLSFGLLAGLRLPFPHLWSVIVGGLIYLLSCYAMALVLGSIMLFTRDTYIVQNTLFAVTALLCGFQFPRQYLPEMLQHAGEIFPLTHSLQLLRGALLTGDVIRLMDILPIVLLSTVYIAVGLWSNRLVERRLFERF</sequence>
<feature type="domain" description="ABC transmembrane type-2" evidence="6">
    <location>
        <begin position="52"/>
        <end position="286"/>
    </location>
</feature>
<comment type="similarity">
    <text evidence="5">Belongs to the ABC-2 integral membrane protein family.</text>
</comment>
<keyword evidence="5" id="KW-0813">Transport</keyword>
<keyword evidence="4 5" id="KW-0472">Membrane</keyword>
<protein>
    <recommendedName>
        <fullName evidence="5">Transport permease protein</fullName>
    </recommendedName>
</protein>
<accession>A0A7X2H6U5</accession>
<dbReference type="PANTHER" id="PTHR43229">
    <property type="entry name" value="NODULATION PROTEIN J"/>
    <property type="match status" value="1"/>
</dbReference>